<dbReference type="AlphaFoldDB" id="A0A6N2NFK6"/>
<dbReference type="EMBL" id="CAADRP010002262">
    <property type="protein sequence ID" value="VFU64820.1"/>
    <property type="molecule type" value="Genomic_DNA"/>
</dbReference>
<proteinExistence type="predicted"/>
<accession>A0A6N2NFK6</accession>
<sequence>MFQHLLPLQLCFNWLTEFEIYLKNSSHWFFHLNLTEFRDLKYNQLLCAFCLEKAFRQLQLSLFFCTES</sequence>
<name>A0A6N2NFK6_SALVM</name>
<gene>
    <name evidence="1" type="ORF">SVIM_LOCUS496417</name>
</gene>
<protein>
    <submittedName>
        <fullName evidence="1">Uncharacterized protein</fullName>
    </submittedName>
</protein>
<organism evidence="1">
    <name type="scientific">Salix viminalis</name>
    <name type="common">Common osier</name>
    <name type="synonym">Basket willow</name>
    <dbReference type="NCBI Taxonomy" id="40686"/>
    <lineage>
        <taxon>Eukaryota</taxon>
        <taxon>Viridiplantae</taxon>
        <taxon>Streptophyta</taxon>
        <taxon>Embryophyta</taxon>
        <taxon>Tracheophyta</taxon>
        <taxon>Spermatophyta</taxon>
        <taxon>Magnoliopsida</taxon>
        <taxon>eudicotyledons</taxon>
        <taxon>Gunneridae</taxon>
        <taxon>Pentapetalae</taxon>
        <taxon>rosids</taxon>
        <taxon>fabids</taxon>
        <taxon>Malpighiales</taxon>
        <taxon>Salicaceae</taxon>
        <taxon>Saliceae</taxon>
        <taxon>Salix</taxon>
    </lineage>
</organism>
<evidence type="ECO:0000313" key="1">
    <source>
        <dbReference type="EMBL" id="VFU64820.1"/>
    </source>
</evidence>
<reference evidence="1" key="1">
    <citation type="submission" date="2019-03" db="EMBL/GenBank/DDBJ databases">
        <authorList>
            <person name="Mank J."/>
            <person name="Almeida P."/>
        </authorList>
    </citation>
    <scope>NUCLEOTIDE SEQUENCE</scope>
    <source>
        <strain evidence="1">78183</strain>
    </source>
</reference>